<dbReference type="Proteomes" id="UP000315369">
    <property type="component" value="Unassembled WGS sequence"/>
</dbReference>
<sequence>MALHSGRPTLGSSPMASDPYRVNPDDPRAPPQELWEQLTPAERAQVIDSLPSEFPVSQTHPPEGDPHYEAKSRTREVLGSFFSRIGRKVYLACELPVYYPGESMCSPDVIAVVDVESRSRMRWMVSAEGKGLDLALEVIVAGERRKDLERNVERFARLGIREYFVFDRGRLRLSGWRLEEGRRAYRPILPQHGFYRSEVLGLELQVDDERLRFYVGGAALPEAQEMISRLEHMMERVEASHTDLEHQLTEEVRLRAEETQRREDAERRLAEALAELEQLRGKRD</sequence>
<dbReference type="Pfam" id="PF05685">
    <property type="entry name" value="Uma2"/>
    <property type="match status" value="1"/>
</dbReference>
<protein>
    <submittedName>
        <fullName evidence="4">Uma2 family endonuclease</fullName>
    </submittedName>
</protein>
<evidence type="ECO:0000256" key="1">
    <source>
        <dbReference type="SAM" id="Coils"/>
    </source>
</evidence>
<dbReference type="PANTHER" id="PTHR33352">
    <property type="entry name" value="SLR1095 PROTEIN"/>
    <property type="match status" value="1"/>
</dbReference>
<keyword evidence="5" id="KW-1185">Reference proteome</keyword>
<accession>A0A540X139</accession>
<keyword evidence="4" id="KW-0540">Nuclease</keyword>
<dbReference type="CDD" id="cd06260">
    <property type="entry name" value="DUF820-like"/>
    <property type="match status" value="1"/>
</dbReference>
<dbReference type="InterPro" id="IPR008538">
    <property type="entry name" value="Uma2"/>
</dbReference>
<name>A0A540X139_9BACT</name>
<evidence type="ECO:0000313" key="5">
    <source>
        <dbReference type="Proteomes" id="UP000315369"/>
    </source>
</evidence>
<dbReference type="EMBL" id="VIFM01000054">
    <property type="protein sequence ID" value="TQF14969.1"/>
    <property type="molecule type" value="Genomic_DNA"/>
</dbReference>
<feature type="region of interest" description="Disordered" evidence="2">
    <location>
        <begin position="1"/>
        <end position="32"/>
    </location>
</feature>
<feature type="domain" description="Putative restriction endonuclease" evidence="3">
    <location>
        <begin position="61"/>
        <end position="206"/>
    </location>
</feature>
<dbReference type="InterPro" id="IPR012296">
    <property type="entry name" value="Nuclease_put_TT1808"/>
</dbReference>
<organism evidence="4 5">
    <name type="scientific">Myxococcus llanfairpwllgwyngyllgogerychwyrndrobwllllantysiliogogogochensis</name>
    <dbReference type="NCBI Taxonomy" id="2590453"/>
    <lineage>
        <taxon>Bacteria</taxon>
        <taxon>Pseudomonadati</taxon>
        <taxon>Myxococcota</taxon>
        <taxon>Myxococcia</taxon>
        <taxon>Myxococcales</taxon>
        <taxon>Cystobacterineae</taxon>
        <taxon>Myxococcaceae</taxon>
        <taxon>Myxococcus</taxon>
    </lineage>
</organism>
<dbReference type="GO" id="GO:0004519">
    <property type="term" value="F:endonuclease activity"/>
    <property type="evidence" value="ECO:0007669"/>
    <property type="project" value="UniProtKB-KW"/>
</dbReference>
<dbReference type="SUPFAM" id="SSF52980">
    <property type="entry name" value="Restriction endonuclease-like"/>
    <property type="match status" value="1"/>
</dbReference>
<reference evidence="4 5" key="1">
    <citation type="submission" date="2019-06" db="EMBL/GenBank/DDBJ databases">
        <authorList>
            <person name="Livingstone P."/>
            <person name="Whitworth D."/>
        </authorList>
    </citation>
    <scope>NUCLEOTIDE SEQUENCE [LARGE SCALE GENOMIC DNA]</scope>
    <source>
        <strain evidence="4 5">AM401</strain>
    </source>
</reference>
<dbReference type="InterPro" id="IPR011335">
    <property type="entry name" value="Restrct_endonuc-II-like"/>
</dbReference>
<feature type="coiled-coil region" evidence="1">
    <location>
        <begin position="220"/>
        <end position="282"/>
    </location>
</feature>
<evidence type="ECO:0000313" key="4">
    <source>
        <dbReference type="EMBL" id="TQF14969.1"/>
    </source>
</evidence>
<keyword evidence="4" id="KW-0378">Hydrolase</keyword>
<gene>
    <name evidence="4" type="ORF">FJV41_15905</name>
</gene>
<dbReference type="PANTHER" id="PTHR33352:SF3">
    <property type="entry name" value="SLR1612 PROTEIN"/>
    <property type="match status" value="1"/>
</dbReference>
<keyword evidence="1" id="KW-0175">Coiled coil</keyword>
<comment type="caution">
    <text evidence="4">The sequence shown here is derived from an EMBL/GenBank/DDBJ whole genome shotgun (WGS) entry which is preliminary data.</text>
</comment>
<dbReference type="OrthoDB" id="151477at2"/>
<keyword evidence="4" id="KW-0255">Endonuclease</keyword>
<evidence type="ECO:0000256" key="2">
    <source>
        <dbReference type="SAM" id="MobiDB-lite"/>
    </source>
</evidence>
<dbReference type="Gene3D" id="3.90.1570.10">
    <property type="entry name" value="tt1808, chain A"/>
    <property type="match status" value="1"/>
</dbReference>
<dbReference type="AlphaFoldDB" id="A0A540X139"/>
<evidence type="ECO:0000259" key="3">
    <source>
        <dbReference type="Pfam" id="PF05685"/>
    </source>
</evidence>
<proteinExistence type="predicted"/>